<dbReference type="Pfam" id="PF17851">
    <property type="entry name" value="GH43_C2"/>
    <property type="match status" value="1"/>
</dbReference>
<dbReference type="InterPro" id="IPR041542">
    <property type="entry name" value="GH43_C2"/>
</dbReference>
<evidence type="ECO:0000256" key="2">
    <source>
        <dbReference type="ARBA" id="ARBA00022801"/>
    </source>
</evidence>
<evidence type="ECO:0000256" key="4">
    <source>
        <dbReference type="PIRSR" id="PIRSR606710-1"/>
    </source>
</evidence>
<dbReference type="GO" id="GO:0005975">
    <property type="term" value="P:carbohydrate metabolic process"/>
    <property type="evidence" value="ECO:0007669"/>
    <property type="project" value="InterPro"/>
</dbReference>
<feature type="active site" description="Proton donor" evidence="4">
    <location>
        <position position="204"/>
    </location>
</feature>
<evidence type="ECO:0000256" key="1">
    <source>
        <dbReference type="ARBA" id="ARBA00009865"/>
    </source>
</evidence>
<dbReference type="OrthoDB" id="9801455at2"/>
<dbReference type="InterPro" id="IPR006710">
    <property type="entry name" value="Glyco_hydro_43"/>
</dbReference>
<evidence type="ECO:0000256" key="5">
    <source>
        <dbReference type="PIRSR" id="PIRSR606710-2"/>
    </source>
</evidence>
<dbReference type="CDD" id="cd18617">
    <property type="entry name" value="GH43_XynB-like"/>
    <property type="match status" value="1"/>
</dbReference>
<dbReference type="SUPFAM" id="SSF75005">
    <property type="entry name" value="Arabinanase/levansucrase/invertase"/>
    <property type="match status" value="1"/>
</dbReference>
<comment type="similarity">
    <text evidence="1 6">Belongs to the glycosyl hydrolase 43 family.</text>
</comment>
<dbReference type="Proteomes" id="UP000285211">
    <property type="component" value="Unassembled WGS sequence"/>
</dbReference>
<dbReference type="Gene3D" id="2.60.120.200">
    <property type="match status" value="1"/>
</dbReference>
<dbReference type="Gene3D" id="2.115.10.20">
    <property type="entry name" value="Glycosyl hydrolase domain, family 43"/>
    <property type="match status" value="1"/>
</dbReference>
<protein>
    <submittedName>
        <fullName evidence="8">Glycoside hydrolase family 43 protein</fullName>
    </submittedName>
</protein>
<reference evidence="8 9" key="1">
    <citation type="submission" date="2019-01" db="EMBL/GenBank/DDBJ databases">
        <authorList>
            <person name="Chen W.-M."/>
        </authorList>
    </citation>
    <scope>NUCLEOTIDE SEQUENCE [LARGE SCALE GENOMIC DNA]</scope>
    <source>
        <strain evidence="8 9">BBQ-12</strain>
    </source>
</reference>
<dbReference type="InterPro" id="IPR051795">
    <property type="entry name" value="Glycosyl_Hydrlase_43"/>
</dbReference>
<sequence>MAIHNKNSFRKKLQFVALLLFFQISIFAQVEYKNPVLPGFFPDPSICKVGDDFYMVNSSFGYFPGVPIFQSKNLVNWTQIGYVLDREEQLPLANAQTTLGIFAPTIRFHNGLFYMTTTNISDKGNFYVTAKNPAGPWSNPVWIKTPGIDPSLFFDDNGKVYITSAQNWGPVQNGIMMSEIDIKTGELLSEPVSIWKGSGNKYPEGPHIYKKDGFYYLLIAEGGTEYGHGVTIGRSQNIWGPFESNPANPILSHANAKGASNPIQGVGHGDLVQANDGSWFMVALGFRPLNNHQTLGRETFLAPVVWEKDKWPVVNTNGTISVDMKVDQLPGKVKAENYNQNEDFNTDKLGLDWNYLNNPIKGNYSLSERKGYLRLYGSAKSLSQNNGVTFVGRRQNLFDFTATTSLDFNPKTANEEAGITLFKEALYHYQLSIRKKGKQRELVLSYNIGQINAVAKQIVLKDGAVNLIIKGTQEFYEFGFSQGKDAVTILGKVDSRFLSTETAGGFTGLYIGLFASGNGVKSKTAADFDSFVYTNNSSK</sequence>
<gene>
    <name evidence="8" type="ORF">EOD40_13460</name>
</gene>
<dbReference type="AlphaFoldDB" id="A0A437KQ94"/>
<keyword evidence="3 6" id="KW-0326">Glycosidase</keyword>
<keyword evidence="9" id="KW-1185">Reference proteome</keyword>
<comment type="caution">
    <text evidence="8">The sequence shown here is derived from an EMBL/GenBank/DDBJ whole genome shotgun (WGS) entry which is preliminary data.</text>
</comment>
<dbReference type="GO" id="GO:0004553">
    <property type="term" value="F:hydrolase activity, hydrolyzing O-glycosyl compounds"/>
    <property type="evidence" value="ECO:0007669"/>
    <property type="project" value="InterPro"/>
</dbReference>
<evidence type="ECO:0000313" key="8">
    <source>
        <dbReference type="EMBL" id="RVT73920.1"/>
    </source>
</evidence>
<keyword evidence="2 6" id="KW-0378">Hydrolase</keyword>
<dbReference type="SUPFAM" id="SSF49899">
    <property type="entry name" value="Concanavalin A-like lectins/glucanases"/>
    <property type="match status" value="1"/>
</dbReference>
<accession>A0A437KQ94</accession>
<dbReference type="InterPro" id="IPR013320">
    <property type="entry name" value="ConA-like_dom_sf"/>
</dbReference>
<feature type="site" description="Important for catalytic activity, responsible for pKa modulation of the active site Glu and correct orientation of both the proton donor and substrate" evidence="5">
    <location>
        <position position="149"/>
    </location>
</feature>
<dbReference type="PANTHER" id="PTHR42812:SF12">
    <property type="entry name" value="BETA-XYLOSIDASE-RELATED"/>
    <property type="match status" value="1"/>
</dbReference>
<name>A0A437KQ94_9FLAO</name>
<evidence type="ECO:0000256" key="3">
    <source>
        <dbReference type="ARBA" id="ARBA00023295"/>
    </source>
</evidence>
<dbReference type="Pfam" id="PF04616">
    <property type="entry name" value="Glyco_hydro_43"/>
    <property type="match status" value="1"/>
</dbReference>
<organism evidence="8 9">
    <name type="scientific">Flavobacterium sufflavum</name>
    <dbReference type="NCBI Taxonomy" id="1921138"/>
    <lineage>
        <taxon>Bacteria</taxon>
        <taxon>Pseudomonadati</taxon>
        <taxon>Bacteroidota</taxon>
        <taxon>Flavobacteriia</taxon>
        <taxon>Flavobacteriales</taxon>
        <taxon>Flavobacteriaceae</taxon>
        <taxon>Flavobacterium</taxon>
    </lineage>
</organism>
<evidence type="ECO:0000313" key="9">
    <source>
        <dbReference type="Proteomes" id="UP000285211"/>
    </source>
</evidence>
<evidence type="ECO:0000259" key="7">
    <source>
        <dbReference type="Pfam" id="PF17851"/>
    </source>
</evidence>
<feature type="active site" description="Proton acceptor" evidence="4">
    <location>
        <position position="43"/>
    </location>
</feature>
<dbReference type="EMBL" id="SACJ01000009">
    <property type="protein sequence ID" value="RVT73920.1"/>
    <property type="molecule type" value="Genomic_DNA"/>
</dbReference>
<evidence type="ECO:0000256" key="6">
    <source>
        <dbReference type="RuleBase" id="RU361187"/>
    </source>
</evidence>
<feature type="domain" description="Beta-xylosidase C-terminal Concanavalin A-like" evidence="7">
    <location>
        <begin position="342"/>
        <end position="534"/>
    </location>
</feature>
<dbReference type="InterPro" id="IPR023296">
    <property type="entry name" value="Glyco_hydro_beta-prop_sf"/>
</dbReference>
<proteinExistence type="inferred from homology"/>
<dbReference type="PANTHER" id="PTHR42812">
    <property type="entry name" value="BETA-XYLOSIDASE"/>
    <property type="match status" value="1"/>
</dbReference>